<dbReference type="Gene3D" id="3.90.550.10">
    <property type="entry name" value="Spore Coat Polysaccharide Biosynthesis Protein SpsA, Chain A"/>
    <property type="match status" value="1"/>
</dbReference>
<dbReference type="KEGG" id="tnr:Thena_0394"/>
<accession>M1E679</accession>
<dbReference type="HOGENOM" id="CLU_025996_2_1_9"/>
<dbReference type="SUPFAM" id="SSF53448">
    <property type="entry name" value="Nucleotide-diphospho-sugar transferases"/>
    <property type="match status" value="1"/>
</dbReference>
<protein>
    <submittedName>
        <fullName evidence="2">Glycosyl transferase family 2</fullName>
    </submittedName>
</protein>
<reference evidence="2 3" key="1">
    <citation type="submission" date="2011-04" db="EMBL/GenBank/DDBJ databases">
        <title>The complete genome of Thermodesulfobium narugense DSM 14796.</title>
        <authorList>
            <consortium name="US DOE Joint Genome Institute (JGI-PGF)"/>
            <person name="Lucas S."/>
            <person name="Han J."/>
            <person name="Lapidus A."/>
            <person name="Bruce D."/>
            <person name="Goodwin L."/>
            <person name="Pitluck S."/>
            <person name="Peters L."/>
            <person name="Kyrpides N."/>
            <person name="Mavromatis K."/>
            <person name="Pagani I."/>
            <person name="Ivanova N."/>
            <person name="Ovchinnikova G."/>
            <person name="Zhang X."/>
            <person name="Saunders L."/>
            <person name="Detter J.C."/>
            <person name="Tapia R."/>
            <person name="Han C."/>
            <person name="Land M."/>
            <person name="Hauser L."/>
            <person name="Markowitz V."/>
            <person name="Cheng J.-F."/>
            <person name="Hugenholtz P."/>
            <person name="Woyke T."/>
            <person name="Wu D."/>
            <person name="Spring S."/>
            <person name="Schroeder M."/>
            <person name="Brambilla E."/>
            <person name="Klenk H.-P."/>
            <person name="Eisen J.A."/>
        </authorList>
    </citation>
    <scope>NUCLEOTIDE SEQUENCE [LARGE SCALE GENOMIC DNA]</scope>
    <source>
        <strain evidence="2 3">DSM 14796</strain>
    </source>
</reference>
<dbReference type="STRING" id="747365.Thena_0394"/>
<dbReference type="PANTHER" id="PTHR22916:SF3">
    <property type="entry name" value="UDP-GLCNAC:BETAGAL BETA-1,3-N-ACETYLGLUCOSAMINYLTRANSFERASE-LIKE PROTEIN 1"/>
    <property type="match status" value="1"/>
</dbReference>
<sequence length="322" mass="38135">MLIDILMSTYNGEKYLREQIDSILNQTYTDWRLIIRDDGSTDKTLQIIEEYVKKFSEKINLIKDNKKHLGPQMSYFELLNHSSAEYIMFCDQDDFWLPYKIETTLTKMKDLERIYPNKPVLVHSGLKVVDENLRVISDSFWKYQKLNPNLKSLCNLLIQNNVTGCTIMINKKLKNFLKVFPQNMIMHDWWIALVASAFGTIGHIDEPLVLYRQHDRNDTGAKKYSVKHFLGRVVKFRDSVESNKKIINQGKDFYSIYKNLLSKEQQEVVYNFVTLFESGRHERVYKIFKHRFFKYGIIRNCGFVCVMLIPSNKKQILNKLNK</sequence>
<dbReference type="InterPro" id="IPR001173">
    <property type="entry name" value="Glyco_trans_2-like"/>
</dbReference>
<evidence type="ECO:0000313" key="3">
    <source>
        <dbReference type="Proteomes" id="UP000011765"/>
    </source>
</evidence>
<dbReference type="OrthoDB" id="9802649at2"/>
<keyword evidence="2" id="KW-0808">Transferase</keyword>
<organism evidence="2 3">
    <name type="scientific">Thermodesulfobium narugense DSM 14796</name>
    <dbReference type="NCBI Taxonomy" id="747365"/>
    <lineage>
        <taxon>Bacteria</taxon>
        <taxon>Pseudomonadati</taxon>
        <taxon>Thermodesulfobiota</taxon>
        <taxon>Thermodesulfobiia</taxon>
        <taxon>Thermodesulfobiales</taxon>
        <taxon>Thermodesulfobiaceae</taxon>
        <taxon>Thermodesulfobium</taxon>
    </lineage>
</organism>
<dbReference type="InterPro" id="IPR029044">
    <property type="entry name" value="Nucleotide-diphossugar_trans"/>
</dbReference>
<dbReference type="eggNOG" id="COG0463">
    <property type="taxonomic scope" value="Bacteria"/>
</dbReference>
<keyword evidence="3" id="KW-1185">Reference proteome</keyword>
<dbReference type="CDD" id="cd04196">
    <property type="entry name" value="GT_2_like_d"/>
    <property type="match status" value="1"/>
</dbReference>
<dbReference type="Pfam" id="PF00535">
    <property type="entry name" value="Glycos_transf_2"/>
    <property type="match status" value="1"/>
</dbReference>
<gene>
    <name evidence="2" type="ORF">Thena_0394</name>
</gene>
<dbReference type="GO" id="GO:0016758">
    <property type="term" value="F:hexosyltransferase activity"/>
    <property type="evidence" value="ECO:0007669"/>
    <property type="project" value="UniProtKB-ARBA"/>
</dbReference>
<dbReference type="AlphaFoldDB" id="M1E679"/>
<feature type="domain" description="Glycosyltransferase 2-like" evidence="1">
    <location>
        <begin position="5"/>
        <end position="114"/>
    </location>
</feature>
<dbReference type="Proteomes" id="UP000011765">
    <property type="component" value="Chromosome"/>
</dbReference>
<dbReference type="EMBL" id="CP002690">
    <property type="protein sequence ID" value="AEE14038.1"/>
    <property type="molecule type" value="Genomic_DNA"/>
</dbReference>
<proteinExistence type="predicted"/>
<evidence type="ECO:0000259" key="1">
    <source>
        <dbReference type="Pfam" id="PF00535"/>
    </source>
</evidence>
<evidence type="ECO:0000313" key="2">
    <source>
        <dbReference type="EMBL" id="AEE14038.1"/>
    </source>
</evidence>
<dbReference type="PANTHER" id="PTHR22916">
    <property type="entry name" value="GLYCOSYLTRANSFERASE"/>
    <property type="match status" value="1"/>
</dbReference>
<name>M1E679_9BACT</name>